<name>A0ABS2CJZ9_9MICO</name>
<sequence>MRVPEAPEPLADRLERRPVLASTLAFEGRAWDVRTDRVDLGEAGVVTRDWVEHTGAVAVLALDEDERVVVIQQYRHPVGAFDWEIPAGLLDVDDEPPHLTAARELHEEADLTAGSWATLVDHWASPGGSSEGLRIFLARDLAEVPDGERHERHGEELGMPVRRVPLAELVDGVLAGRLHSPTLVIAVLAAEALRAREWEGLRAADAPWPARSPGRSAR</sequence>
<evidence type="ECO:0000259" key="2">
    <source>
        <dbReference type="PROSITE" id="PS51462"/>
    </source>
</evidence>
<evidence type="ECO:0000256" key="1">
    <source>
        <dbReference type="ARBA" id="ARBA00022801"/>
    </source>
</evidence>
<dbReference type="PROSITE" id="PS51462">
    <property type="entry name" value="NUDIX"/>
    <property type="match status" value="1"/>
</dbReference>
<reference evidence="3" key="1">
    <citation type="submission" date="2021-02" db="EMBL/GenBank/DDBJ databases">
        <title>Phycicoccus sp. MQZ13P-5T, whole genome shotgun sequence.</title>
        <authorList>
            <person name="Tuo L."/>
        </authorList>
    </citation>
    <scope>NUCLEOTIDE SEQUENCE</scope>
    <source>
        <strain evidence="3">MQZ13P-5</strain>
    </source>
</reference>
<dbReference type="PANTHER" id="PTHR11839:SF31">
    <property type="entry name" value="ADP-RIBOSE PYROPHOSPHATASE"/>
    <property type="match status" value="1"/>
</dbReference>
<dbReference type="RefSeq" id="WP_204129883.1">
    <property type="nucleotide sequence ID" value="NZ_JAFDVD010000004.1"/>
</dbReference>
<gene>
    <name evidence="3" type="ORF">JQN70_03280</name>
</gene>
<keyword evidence="1 3" id="KW-0378">Hydrolase</keyword>
<dbReference type="PANTHER" id="PTHR11839">
    <property type="entry name" value="UDP/ADP-SUGAR PYROPHOSPHATASE"/>
    <property type="match status" value="1"/>
</dbReference>
<keyword evidence="4" id="KW-1185">Reference proteome</keyword>
<organism evidence="3 4">
    <name type="scientific">Phycicoccus sonneratiae</name>
    <dbReference type="NCBI Taxonomy" id="2807628"/>
    <lineage>
        <taxon>Bacteria</taxon>
        <taxon>Bacillati</taxon>
        <taxon>Actinomycetota</taxon>
        <taxon>Actinomycetes</taxon>
        <taxon>Micrococcales</taxon>
        <taxon>Intrasporangiaceae</taxon>
        <taxon>Phycicoccus</taxon>
    </lineage>
</organism>
<dbReference type="EMBL" id="JAFDVD010000004">
    <property type="protein sequence ID" value="MBM6399399.1"/>
    <property type="molecule type" value="Genomic_DNA"/>
</dbReference>
<accession>A0ABS2CJZ9</accession>
<dbReference type="SUPFAM" id="SSF55811">
    <property type="entry name" value="Nudix"/>
    <property type="match status" value="1"/>
</dbReference>
<dbReference type="Gene3D" id="3.90.79.10">
    <property type="entry name" value="Nucleoside Triphosphate Pyrophosphohydrolase"/>
    <property type="match status" value="1"/>
</dbReference>
<dbReference type="InterPro" id="IPR015797">
    <property type="entry name" value="NUDIX_hydrolase-like_dom_sf"/>
</dbReference>
<dbReference type="Pfam" id="PF00293">
    <property type="entry name" value="NUDIX"/>
    <property type="match status" value="1"/>
</dbReference>
<dbReference type="InterPro" id="IPR000086">
    <property type="entry name" value="NUDIX_hydrolase_dom"/>
</dbReference>
<dbReference type="Proteomes" id="UP001430172">
    <property type="component" value="Unassembled WGS sequence"/>
</dbReference>
<dbReference type="CDD" id="cd24158">
    <property type="entry name" value="NUDIX_ADPRase_Rv1700"/>
    <property type="match status" value="1"/>
</dbReference>
<evidence type="ECO:0000313" key="3">
    <source>
        <dbReference type="EMBL" id="MBM6399399.1"/>
    </source>
</evidence>
<feature type="domain" description="Nudix hydrolase" evidence="2">
    <location>
        <begin position="52"/>
        <end position="191"/>
    </location>
</feature>
<dbReference type="GO" id="GO:0016787">
    <property type="term" value="F:hydrolase activity"/>
    <property type="evidence" value="ECO:0007669"/>
    <property type="project" value="UniProtKB-KW"/>
</dbReference>
<proteinExistence type="predicted"/>
<protein>
    <submittedName>
        <fullName evidence="3">NUDIX hydrolase</fullName>
    </submittedName>
</protein>
<evidence type="ECO:0000313" key="4">
    <source>
        <dbReference type="Proteomes" id="UP001430172"/>
    </source>
</evidence>
<comment type="caution">
    <text evidence="3">The sequence shown here is derived from an EMBL/GenBank/DDBJ whole genome shotgun (WGS) entry which is preliminary data.</text>
</comment>